<protein>
    <submittedName>
        <fullName evidence="1">Uncharacterized protein</fullName>
    </submittedName>
</protein>
<keyword evidence="2" id="KW-1185">Reference proteome</keyword>
<evidence type="ECO:0000313" key="1">
    <source>
        <dbReference type="EMBL" id="KAF2472860.1"/>
    </source>
</evidence>
<dbReference type="EMBL" id="MU003501">
    <property type="protein sequence ID" value="KAF2472860.1"/>
    <property type="molecule type" value="Genomic_DNA"/>
</dbReference>
<accession>A0ACB6R199</accession>
<organism evidence="1 2">
    <name type="scientific">Lindgomyces ingoldianus</name>
    <dbReference type="NCBI Taxonomy" id="673940"/>
    <lineage>
        <taxon>Eukaryota</taxon>
        <taxon>Fungi</taxon>
        <taxon>Dikarya</taxon>
        <taxon>Ascomycota</taxon>
        <taxon>Pezizomycotina</taxon>
        <taxon>Dothideomycetes</taxon>
        <taxon>Pleosporomycetidae</taxon>
        <taxon>Pleosporales</taxon>
        <taxon>Lindgomycetaceae</taxon>
        <taxon>Lindgomyces</taxon>
    </lineage>
</organism>
<reference evidence="1" key="1">
    <citation type="journal article" date="2020" name="Stud. Mycol.">
        <title>101 Dothideomycetes genomes: a test case for predicting lifestyles and emergence of pathogens.</title>
        <authorList>
            <person name="Haridas S."/>
            <person name="Albert R."/>
            <person name="Binder M."/>
            <person name="Bloem J."/>
            <person name="Labutti K."/>
            <person name="Salamov A."/>
            <person name="Andreopoulos B."/>
            <person name="Baker S."/>
            <person name="Barry K."/>
            <person name="Bills G."/>
            <person name="Bluhm B."/>
            <person name="Cannon C."/>
            <person name="Castanera R."/>
            <person name="Culley D."/>
            <person name="Daum C."/>
            <person name="Ezra D."/>
            <person name="Gonzalez J."/>
            <person name="Henrissat B."/>
            <person name="Kuo A."/>
            <person name="Liang C."/>
            <person name="Lipzen A."/>
            <person name="Lutzoni F."/>
            <person name="Magnuson J."/>
            <person name="Mondo S."/>
            <person name="Nolan M."/>
            <person name="Ohm R."/>
            <person name="Pangilinan J."/>
            <person name="Park H.-J."/>
            <person name="Ramirez L."/>
            <person name="Alfaro M."/>
            <person name="Sun H."/>
            <person name="Tritt A."/>
            <person name="Yoshinaga Y."/>
            <person name="Zwiers L.-H."/>
            <person name="Turgeon B."/>
            <person name="Goodwin S."/>
            <person name="Spatafora J."/>
            <person name="Crous P."/>
            <person name="Grigoriev I."/>
        </authorList>
    </citation>
    <scope>NUCLEOTIDE SEQUENCE</scope>
    <source>
        <strain evidence="1">ATCC 200398</strain>
    </source>
</reference>
<name>A0ACB6R199_9PLEO</name>
<comment type="caution">
    <text evidence="1">The sequence shown here is derived from an EMBL/GenBank/DDBJ whole genome shotgun (WGS) entry which is preliminary data.</text>
</comment>
<proteinExistence type="predicted"/>
<dbReference type="Proteomes" id="UP000799755">
    <property type="component" value="Unassembled WGS sequence"/>
</dbReference>
<sequence length="162" mass="17700">MSSSLPKPSDSTFTPYPYDTSLADLGQIRYDQDVAAIGDRDHAFFTQAPVHVASGRAPEGLEAQVFAWNLMQHTTEDRDDREELKGDLHGGQLHRANRAALQPVPNMSLLEPVGGRGRANLSPFDPLVAAYKPENSCPPLAKGHAAELPAELFWNEPIPCDL</sequence>
<evidence type="ECO:0000313" key="2">
    <source>
        <dbReference type="Proteomes" id="UP000799755"/>
    </source>
</evidence>
<gene>
    <name evidence="1" type="ORF">BDR25DRAFT_283415</name>
</gene>